<reference evidence="5 6" key="1">
    <citation type="submission" date="2024-04" db="EMBL/GenBank/DDBJ databases">
        <authorList>
            <consortium name="Genoscope - CEA"/>
            <person name="William W."/>
        </authorList>
    </citation>
    <scope>NUCLEOTIDE SEQUENCE [LARGE SCALE GENOMIC DNA]</scope>
</reference>
<dbReference type="PROSITE" id="PS50835">
    <property type="entry name" value="IG_LIKE"/>
    <property type="match status" value="1"/>
</dbReference>
<feature type="chain" id="PRO_5043528022" description="Ig-like domain-containing protein" evidence="3">
    <location>
        <begin position="20"/>
        <end position="346"/>
    </location>
</feature>
<evidence type="ECO:0000256" key="1">
    <source>
        <dbReference type="SAM" id="MobiDB-lite"/>
    </source>
</evidence>
<feature type="transmembrane region" description="Helical" evidence="2">
    <location>
        <begin position="125"/>
        <end position="147"/>
    </location>
</feature>
<dbReference type="SUPFAM" id="SSF48726">
    <property type="entry name" value="Immunoglobulin"/>
    <property type="match status" value="1"/>
</dbReference>
<dbReference type="PROSITE" id="PS51257">
    <property type="entry name" value="PROKAR_LIPOPROTEIN"/>
    <property type="match status" value="1"/>
</dbReference>
<proteinExistence type="predicted"/>
<feature type="signal peptide" evidence="3">
    <location>
        <begin position="1"/>
        <end position="19"/>
    </location>
</feature>
<feature type="region of interest" description="Disordered" evidence="1">
    <location>
        <begin position="318"/>
        <end position="346"/>
    </location>
</feature>
<gene>
    <name evidence="5" type="ORF">GSLYS_00006973001</name>
</gene>
<protein>
    <recommendedName>
        <fullName evidence="4">Ig-like domain-containing protein</fullName>
    </recommendedName>
</protein>
<organism evidence="5 6">
    <name type="scientific">Lymnaea stagnalis</name>
    <name type="common">Great pond snail</name>
    <name type="synonym">Helix stagnalis</name>
    <dbReference type="NCBI Taxonomy" id="6523"/>
    <lineage>
        <taxon>Eukaryota</taxon>
        <taxon>Metazoa</taxon>
        <taxon>Spiralia</taxon>
        <taxon>Lophotrochozoa</taxon>
        <taxon>Mollusca</taxon>
        <taxon>Gastropoda</taxon>
        <taxon>Heterobranchia</taxon>
        <taxon>Euthyneura</taxon>
        <taxon>Panpulmonata</taxon>
        <taxon>Hygrophila</taxon>
        <taxon>Lymnaeoidea</taxon>
        <taxon>Lymnaeidae</taxon>
        <taxon>Lymnaea</taxon>
    </lineage>
</organism>
<dbReference type="AlphaFoldDB" id="A0AAV2HGH4"/>
<dbReference type="Gene3D" id="2.60.40.10">
    <property type="entry name" value="Immunoglobulins"/>
    <property type="match status" value="1"/>
</dbReference>
<feature type="compositionally biased region" description="Basic and acidic residues" evidence="1">
    <location>
        <begin position="321"/>
        <end position="335"/>
    </location>
</feature>
<dbReference type="InterPro" id="IPR007110">
    <property type="entry name" value="Ig-like_dom"/>
</dbReference>
<keyword evidence="3" id="KW-0732">Signal</keyword>
<evidence type="ECO:0000259" key="4">
    <source>
        <dbReference type="PROSITE" id="PS50835"/>
    </source>
</evidence>
<feature type="domain" description="Ig-like" evidence="4">
    <location>
        <begin position="23"/>
        <end position="111"/>
    </location>
</feature>
<accession>A0AAV2HGH4</accession>
<keyword evidence="2" id="KW-0812">Transmembrane</keyword>
<dbReference type="InterPro" id="IPR013783">
    <property type="entry name" value="Ig-like_fold"/>
</dbReference>
<evidence type="ECO:0000313" key="5">
    <source>
        <dbReference type="EMBL" id="CAL1532955.1"/>
    </source>
</evidence>
<sequence>MSMLRVFIGLICWIGTSSCQDAPLAMNFTYQMYENSSKVQVTLTCLATGYPEKMTLMKLGDNSMAQHIVRSRHKSYLLWKVLLLDASCHDAGTYKCAVTGQHNLSTTLEVPQHMLKCKDGKTKHLLAVLVTLSLTLVIIVNGILLYFGIRQKNRHEKIDYVRWTENMVFSGNRTEIEMPIENMSACQDDVVQDDQQAVTSSEKLTITAAVALHDSYYSNPSSETGRVEAVKEESELIYGTTCEVMRRESLTTEDGYESTVVLREKLGVQINDCYHESSRKDTTYVLEDTIPCEESSQMGTMHRPSSNRLHVKCLEEPTSDAVKHKSSDETLEAGRRLGSVEASDLY</sequence>
<dbReference type="EMBL" id="CAXITT010000129">
    <property type="protein sequence ID" value="CAL1532955.1"/>
    <property type="molecule type" value="Genomic_DNA"/>
</dbReference>
<keyword evidence="2" id="KW-0472">Membrane</keyword>
<keyword evidence="2" id="KW-1133">Transmembrane helix</keyword>
<keyword evidence="6" id="KW-1185">Reference proteome</keyword>
<evidence type="ECO:0000256" key="3">
    <source>
        <dbReference type="SAM" id="SignalP"/>
    </source>
</evidence>
<dbReference type="Proteomes" id="UP001497497">
    <property type="component" value="Unassembled WGS sequence"/>
</dbReference>
<comment type="caution">
    <text evidence="5">The sequence shown here is derived from an EMBL/GenBank/DDBJ whole genome shotgun (WGS) entry which is preliminary data.</text>
</comment>
<name>A0AAV2HGH4_LYMST</name>
<dbReference type="CDD" id="cd00096">
    <property type="entry name" value="Ig"/>
    <property type="match status" value="1"/>
</dbReference>
<evidence type="ECO:0000256" key="2">
    <source>
        <dbReference type="SAM" id="Phobius"/>
    </source>
</evidence>
<evidence type="ECO:0000313" key="6">
    <source>
        <dbReference type="Proteomes" id="UP001497497"/>
    </source>
</evidence>
<dbReference type="InterPro" id="IPR036179">
    <property type="entry name" value="Ig-like_dom_sf"/>
</dbReference>